<dbReference type="AlphaFoldDB" id="A0A0R1SF38"/>
<accession>A0A0R1SF38</accession>
<feature type="domain" description="Inosine/uridine-preferring nucleoside hydrolase" evidence="1">
    <location>
        <begin position="8"/>
        <end position="247"/>
    </location>
</feature>
<evidence type="ECO:0000313" key="2">
    <source>
        <dbReference type="EMBL" id="KRL67887.1"/>
    </source>
</evidence>
<proteinExistence type="predicted"/>
<dbReference type="STRING" id="1423815.FC27_GL001425"/>
<evidence type="ECO:0000259" key="1">
    <source>
        <dbReference type="Pfam" id="PF01156"/>
    </source>
</evidence>
<dbReference type="PATRIC" id="fig|1423815.3.peg.1460"/>
<dbReference type="Gene3D" id="3.90.245.10">
    <property type="entry name" value="Ribonucleoside hydrolase-like"/>
    <property type="match status" value="1"/>
</dbReference>
<dbReference type="Pfam" id="PF01156">
    <property type="entry name" value="IU_nuc_hydro"/>
    <property type="match status" value="1"/>
</dbReference>
<protein>
    <submittedName>
        <fullName evidence="2">Nucleoside hydrolase, IUNH family protein</fullName>
    </submittedName>
</protein>
<dbReference type="EMBL" id="AZFA01000003">
    <property type="protein sequence ID" value="KRL67887.1"/>
    <property type="molecule type" value="Genomic_DNA"/>
</dbReference>
<dbReference type="eggNOG" id="COG1957">
    <property type="taxonomic scope" value="Bacteria"/>
</dbReference>
<name>A0A0R1SF38_9LACO</name>
<dbReference type="PANTHER" id="PTHR46190:SF1">
    <property type="entry name" value="SI:CH211-201H21.5"/>
    <property type="match status" value="1"/>
</dbReference>
<gene>
    <name evidence="2" type="ORF">FC27_GL001425</name>
</gene>
<sequence>MGMTNKDIDDGLTLLYLYQKKEVELLGTSLTFGNVTVSEVFHQSKTLKNIFNLDVKFYCGAEKHEFTNSPSDAAQFLIDSIKRYPNQVTILATGSLQNLADAGFFYPKFFEQVKEIFIMGGIFSPLKIKSHSVEELNLSIAPQASLRVLHSSAEITLISGQFLVNAPICRSTIRKYLGQHGSKESIWITNIVNQWMDFNLQTWDLDGFINWDGLTALCILEPQFFNFENAYIDTDETNIQQGRLKVVDAASGFGKCMNLVKGINNISELNKCIFKVIDSYFN</sequence>
<dbReference type="InterPro" id="IPR001910">
    <property type="entry name" value="Inosine/uridine_hydrolase_dom"/>
</dbReference>
<dbReference type="InterPro" id="IPR052775">
    <property type="entry name" value="IUN_hydrolase"/>
</dbReference>
<dbReference type="PANTHER" id="PTHR46190">
    <property type="entry name" value="SI:CH211-201H21.5-RELATED"/>
    <property type="match status" value="1"/>
</dbReference>
<evidence type="ECO:0000313" key="3">
    <source>
        <dbReference type="Proteomes" id="UP000051647"/>
    </source>
</evidence>
<dbReference type="GO" id="GO:0016799">
    <property type="term" value="F:hydrolase activity, hydrolyzing N-glycosyl compounds"/>
    <property type="evidence" value="ECO:0007669"/>
    <property type="project" value="InterPro"/>
</dbReference>
<reference evidence="2 3" key="1">
    <citation type="journal article" date="2015" name="Genome Announc.">
        <title>Expanding the biotechnology potential of lactobacilli through comparative genomics of 213 strains and associated genera.</title>
        <authorList>
            <person name="Sun Z."/>
            <person name="Harris H.M."/>
            <person name="McCann A."/>
            <person name="Guo C."/>
            <person name="Argimon S."/>
            <person name="Zhang W."/>
            <person name="Yang X."/>
            <person name="Jeffery I.B."/>
            <person name="Cooney J.C."/>
            <person name="Kagawa T.F."/>
            <person name="Liu W."/>
            <person name="Song Y."/>
            <person name="Salvetti E."/>
            <person name="Wrobel A."/>
            <person name="Rasinkangas P."/>
            <person name="Parkhill J."/>
            <person name="Rea M.C."/>
            <person name="O'Sullivan O."/>
            <person name="Ritari J."/>
            <person name="Douillard F.P."/>
            <person name="Paul Ross R."/>
            <person name="Yang R."/>
            <person name="Briner A.E."/>
            <person name="Felis G.E."/>
            <person name="de Vos W.M."/>
            <person name="Barrangou R."/>
            <person name="Klaenhammer T.R."/>
            <person name="Caufield P.W."/>
            <person name="Cui Y."/>
            <person name="Zhang H."/>
            <person name="O'Toole P.W."/>
        </authorList>
    </citation>
    <scope>NUCLEOTIDE SEQUENCE [LARGE SCALE GENOMIC DNA]</scope>
    <source>
        <strain evidence="2 3">DSM 14857</strain>
    </source>
</reference>
<keyword evidence="3" id="KW-1185">Reference proteome</keyword>
<comment type="caution">
    <text evidence="2">The sequence shown here is derived from an EMBL/GenBank/DDBJ whole genome shotgun (WGS) entry which is preliminary data.</text>
</comment>
<organism evidence="2 3">
    <name type="scientific">Companilactobacillus versmoldensis DSM 14857 = KCTC 3814</name>
    <dbReference type="NCBI Taxonomy" id="1423815"/>
    <lineage>
        <taxon>Bacteria</taxon>
        <taxon>Bacillati</taxon>
        <taxon>Bacillota</taxon>
        <taxon>Bacilli</taxon>
        <taxon>Lactobacillales</taxon>
        <taxon>Lactobacillaceae</taxon>
        <taxon>Companilactobacillus</taxon>
    </lineage>
</organism>
<dbReference type="SUPFAM" id="SSF53590">
    <property type="entry name" value="Nucleoside hydrolase"/>
    <property type="match status" value="1"/>
</dbReference>
<dbReference type="InterPro" id="IPR036452">
    <property type="entry name" value="Ribo_hydro-like"/>
</dbReference>
<keyword evidence="2" id="KW-0378">Hydrolase</keyword>
<dbReference type="Proteomes" id="UP000051647">
    <property type="component" value="Unassembled WGS sequence"/>
</dbReference>